<feature type="compositionally biased region" description="Polar residues" evidence="8">
    <location>
        <begin position="72"/>
        <end position="81"/>
    </location>
</feature>
<feature type="compositionally biased region" description="Polar residues" evidence="8">
    <location>
        <begin position="149"/>
        <end position="166"/>
    </location>
</feature>
<evidence type="ECO:0000313" key="10">
    <source>
        <dbReference type="EMBL" id="TWT56650.1"/>
    </source>
</evidence>
<keyword evidence="4" id="KW-1134">Transmembrane beta strand</keyword>
<evidence type="ECO:0000256" key="8">
    <source>
        <dbReference type="SAM" id="MobiDB-lite"/>
    </source>
</evidence>
<dbReference type="Gene3D" id="1.20.1600.10">
    <property type="entry name" value="Outer membrane efflux proteins (OEP)"/>
    <property type="match status" value="1"/>
</dbReference>
<evidence type="ECO:0000256" key="9">
    <source>
        <dbReference type="SAM" id="SignalP"/>
    </source>
</evidence>
<evidence type="ECO:0000256" key="1">
    <source>
        <dbReference type="ARBA" id="ARBA00004442"/>
    </source>
</evidence>
<keyword evidence="6" id="KW-0472">Membrane</keyword>
<dbReference type="AlphaFoldDB" id="A0A5C5X1H3"/>
<keyword evidence="3" id="KW-0813">Transport</keyword>
<evidence type="ECO:0000256" key="6">
    <source>
        <dbReference type="ARBA" id="ARBA00023136"/>
    </source>
</evidence>
<protein>
    <submittedName>
        <fullName evidence="10">Outer membrane efflux protein</fullName>
    </submittedName>
</protein>
<keyword evidence="5" id="KW-0812">Transmembrane</keyword>
<feature type="region of interest" description="Disordered" evidence="8">
    <location>
        <begin position="39"/>
        <end position="191"/>
    </location>
</feature>
<dbReference type="PANTHER" id="PTHR30026">
    <property type="entry name" value="OUTER MEMBRANE PROTEIN TOLC"/>
    <property type="match status" value="1"/>
</dbReference>
<dbReference type="PROSITE" id="PS51257">
    <property type="entry name" value="PROKAR_LIPOPROTEIN"/>
    <property type="match status" value="1"/>
</dbReference>
<evidence type="ECO:0000256" key="2">
    <source>
        <dbReference type="ARBA" id="ARBA00007613"/>
    </source>
</evidence>
<comment type="subcellular location">
    <subcellularLocation>
        <location evidence="1">Cell outer membrane</location>
    </subcellularLocation>
</comment>
<feature type="compositionally biased region" description="Polar residues" evidence="8">
    <location>
        <begin position="101"/>
        <end position="121"/>
    </location>
</feature>
<dbReference type="PANTHER" id="PTHR30026:SF20">
    <property type="entry name" value="OUTER MEMBRANE PROTEIN TOLC"/>
    <property type="match status" value="1"/>
</dbReference>
<sequence precursor="true">MRQSMKKLWMLGGSAILAGCTATGYPGAQKTVEYPAVVQGSAPQHPRSQKLSQAVGKAVSDRQRVQGPKAAPTQTQPTSNVPAVASSKMLPSTLEHHTQTREQQIQSPTSIQAVSHQTLKSGSEVDAPNNTLSGSARRPKLGVEAGRPASTQQKLTSAPSDNNSETPEILQTGADPEKLVPLPAAPDENETEADTQYVNALPMHLATALAMVGGQNPEIGLARWRVQEAYAELEQAEVLWLPSIQAGFSYHRHDGNYQASDGDIVDVNRSSLQYGFGAGATGAGTTPIPGLVARFHMADAIFQPQIAQKTAWAQGHAANVVQNQQLLEVALAYLNLLEAEQDLAVLNQSKARTQELAKLTADFAATGQGLQADADRMATELTLVESRISEVRELSDIAASRLAQELSVDASRRIIPVEPSVIPITLVPLEHSKGSLISSGLAHRPELKEAQALVAAACDQYQRQKYSPFVPSVLLGLSDSGFGGGLGTEIDNVNNRVDFDAIVTWEIRNLCFGERAQRRAACAQIEQAKYEKIRLLDQVAQEVVEAYSQVVHRSERIEITRKAIPTAMDAFERDLGRIRDGQGLPIEVLQSIRALENAERSYLNSVIEYNSAQFQLQWALGWPVTAPSSAPTLQPVSAE</sequence>
<dbReference type="Pfam" id="PF02321">
    <property type="entry name" value="OEP"/>
    <property type="match status" value="1"/>
</dbReference>
<accession>A0A5C5X1H3</accession>
<feature type="chain" id="PRO_5022756798" evidence="9">
    <location>
        <begin position="19"/>
        <end position="639"/>
    </location>
</feature>
<dbReference type="EMBL" id="SIHI01000001">
    <property type="protein sequence ID" value="TWT56650.1"/>
    <property type="molecule type" value="Genomic_DNA"/>
</dbReference>
<evidence type="ECO:0000256" key="3">
    <source>
        <dbReference type="ARBA" id="ARBA00022448"/>
    </source>
</evidence>
<keyword evidence="9" id="KW-0732">Signal</keyword>
<dbReference type="GO" id="GO:0015288">
    <property type="term" value="F:porin activity"/>
    <property type="evidence" value="ECO:0007669"/>
    <property type="project" value="TreeGrafter"/>
</dbReference>
<keyword evidence="7" id="KW-0998">Cell outer membrane</keyword>
<gene>
    <name evidence="10" type="ORF">KOR42_00020</name>
</gene>
<organism evidence="10 11">
    <name type="scientific">Thalassoglobus neptunius</name>
    <dbReference type="NCBI Taxonomy" id="1938619"/>
    <lineage>
        <taxon>Bacteria</taxon>
        <taxon>Pseudomonadati</taxon>
        <taxon>Planctomycetota</taxon>
        <taxon>Planctomycetia</taxon>
        <taxon>Planctomycetales</taxon>
        <taxon>Planctomycetaceae</taxon>
        <taxon>Thalassoglobus</taxon>
    </lineage>
</organism>
<evidence type="ECO:0000313" key="11">
    <source>
        <dbReference type="Proteomes" id="UP000317243"/>
    </source>
</evidence>
<comment type="caution">
    <text evidence="10">The sequence shown here is derived from an EMBL/GenBank/DDBJ whole genome shotgun (WGS) entry which is preliminary data.</text>
</comment>
<dbReference type="GO" id="GO:1990281">
    <property type="term" value="C:efflux pump complex"/>
    <property type="evidence" value="ECO:0007669"/>
    <property type="project" value="TreeGrafter"/>
</dbReference>
<dbReference type="RefSeq" id="WP_197440715.1">
    <property type="nucleotide sequence ID" value="NZ_SIHI01000001.1"/>
</dbReference>
<comment type="similarity">
    <text evidence="2">Belongs to the outer membrane factor (OMF) (TC 1.B.17) family.</text>
</comment>
<dbReference type="InterPro" id="IPR051906">
    <property type="entry name" value="TolC-like"/>
</dbReference>
<dbReference type="SUPFAM" id="SSF56954">
    <property type="entry name" value="Outer membrane efflux proteins (OEP)"/>
    <property type="match status" value="1"/>
</dbReference>
<dbReference type="GO" id="GO:0015562">
    <property type="term" value="F:efflux transmembrane transporter activity"/>
    <property type="evidence" value="ECO:0007669"/>
    <property type="project" value="InterPro"/>
</dbReference>
<name>A0A5C5X1H3_9PLAN</name>
<reference evidence="10 11" key="1">
    <citation type="submission" date="2019-02" db="EMBL/GenBank/DDBJ databases">
        <title>Deep-cultivation of Planctomycetes and their phenomic and genomic characterization uncovers novel biology.</title>
        <authorList>
            <person name="Wiegand S."/>
            <person name="Jogler M."/>
            <person name="Boedeker C."/>
            <person name="Pinto D."/>
            <person name="Vollmers J."/>
            <person name="Rivas-Marin E."/>
            <person name="Kohn T."/>
            <person name="Peeters S.H."/>
            <person name="Heuer A."/>
            <person name="Rast P."/>
            <person name="Oberbeckmann S."/>
            <person name="Bunk B."/>
            <person name="Jeske O."/>
            <person name="Meyerdierks A."/>
            <person name="Storesund J.E."/>
            <person name="Kallscheuer N."/>
            <person name="Luecker S."/>
            <person name="Lage O.M."/>
            <person name="Pohl T."/>
            <person name="Merkel B.J."/>
            <person name="Hornburger P."/>
            <person name="Mueller R.-W."/>
            <person name="Bruemmer F."/>
            <person name="Labrenz M."/>
            <person name="Spormann A.M."/>
            <person name="Op Den Camp H."/>
            <person name="Overmann J."/>
            <person name="Amann R."/>
            <person name="Jetten M.S.M."/>
            <person name="Mascher T."/>
            <person name="Medema M.H."/>
            <person name="Devos D.P."/>
            <person name="Kaster A.-K."/>
            <person name="Ovreas L."/>
            <person name="Rohde M."/>
            <person name="Galperin M.Y."/>
            <person name="Jogler C."/>
        </authorList>
    </citation>
    <scope>NUCLEOTIDE SEQUENCE [LARGE SCALE GENOMIC DNA]</scope>
    <source>
        <strain evidence="10 11">KOR42</strain>
    </source>
</reference>
<dbReference type="InterPro" id="IPR003423">
    <property type="entry name" value="OMP_efflux"/>
</dbReference>
<proteinExistence type="inferred from homology"/>
<keyword evidence="11" id="KW-1185">Reference proteome</keyword>
<dbReference type="Proteomes" id="UP000317243">
    <property type="component" value="Unassembled WGS sequence"/>
</dbReference>
<evidence type="ECO:0000256" key="5">
    <source>
        <dbReference type="ARBA" id="ARBA00022692"/>
    </source>
</evidence>
<dbReference type="GO" id="GO:0009279">
    <property type="term" value="C:cell outer membrane"/>
    <property type="evidence" value="ECO:0007669"/>
    <property type="project" value="UniProtKB-SubCell"/>
</dbReference>
<evidence type="ECO:0000256" key="4">
    <source>
        <dbReference type="ARBA" id="ARBA00022452"/>
    </source>
</evidence>
<feature type="signal peptide" evidence="9">
    <location>
        <begin position="1"/>
        <end position="18"/>
    </location>
</feature>
<evidence type="ECO:0000256" key="7">
    <source>
        <dbReference type="ARBA" id="ARBA00023237"/>
    </source>
</evidence>